<dbReference type="EMBL" id="CP018155">
    <property type="protein sequence ID" value="APG65361.1"/>
    <property type="molecule type" value="Genomic_DNA"/>
</dbReference>
<dbReference type="OrthoDB" id="1116391at2"/>
<reference evidence="2 3" key="1">
    <citation type="submission" date="2016-11" db="EMBL/GenBank/DDBJ databases">
        <title>Tenacibaculum sp. LPB0136, isolated from marine environment.</title>
        <authorList>
            <person name="Kim E."/>
            <person name="Yi H."/>
        </authorList>
    </citation>
    <scope>NUCLEOTIDE SEQUENCE [LARGE SCALE GENOMIC DNA]</scope>
    <source>
        <strain evidence="2 3">LPB0136</strain>
    </source>
</reference>
<protein>
    <submittedName>
        <fullName evidence="2">Uncharacterized protein</fullName>
    </submittedName>
</protein>
<evidence type="ECO:0000256" key="1">
    <source>
        <dbReference type="SAM" id="Phobius"/>
    </source>
</evidence>
<keyword evidence="1" id="KW-1133">Transmembrane helix</keyword>
<sequence>MKKWQKVGLVWGLSMFIFMSFVWPLISGEEITLKKILIGIPIWTIAGFLFGYSQRNNLDKKKN</sequence>
<feature type="transmembrane region" description="Helical" evidence="1">
    <location>
        <begin position="32"/>
        <end position="52"/>
    </location>
</feature>
<dbReference type="AlphaFoldDB" id="A0A1L3JJQ2"/>
<dbReference type="Proteomes" id="UP000181898">
    <property type="component" value="Chromosome"/>
</dbReference>
<gene>
    <name evidence="2" type="ORF">LPB136_08350</name>
</gene>
<evidence type="ECO:0000313" key="2">
    <source>
        <dbReference type="EMBL" id="APG65361.1"/>
    </source>
</evidence>
<feature type="transmembrane region" description="Helical" evidence="1">
    <location>
        <begin position="7"/>
        <end position="26"/>
    </location>
</feature>
<keyword evidence="1" id="KW-0812">Transmembrane</keyword>
<dbReference type="STRING" id="1850252.LPB136_08350"/>
<keyword evidence="3" id="KW-1185">Reference proteome</keyword>
<accession>A0A1L3JJQ2</accession>
<organism evidence="2 3">
    <name type="scientific">Tenacibaculum todarodis</name>
    <dbReference type="NCBI Taxonomy" id="1850252"/>
    <lineage>
        <taxon>Bacteria</taxon>
        <taxon>Pseudomonadati</taxon>
        <taxon>Bacteroidota</taxon>
        <taxon>Flavobacteriia</taxon>
        <taxon>Flavobacteriales</taxon>
        <taxon>Flavobacteriaceae</taxon>
        <taxon>Tenacibaculum</taxon>
    </lineage>
</organism>
<evidence type="ECO:0000313" key="3">
    <source>
        <dbReference type="Proteomes" id="UP000181898"/>
    </source>
</evidence>
<name>A0A1L3JJQ2_9FLAO</name>
<proteinExistence type="predicted"/>
<dbReference type="KEGG" id="ten:LPB136_08350"/>
<keyword evidence="1" id="KW-0472">Membrane</keyword>
<dbReference type="RefSeq" id="WP_072555888.1">
    <property type="nucleotide sequence ID" value="NZ_CP018155.1"/>
</dbReference>